<evidence type="ECO:0000256" key="2">
    <source>
        <dbReference type="ARBA" id="ARBA00022771"/>
    </source>
</evidence>
<dbReference type="SMART" id="SM00980">
    <property type="entry name" value="THAP"/>
    <property type="match status" value="1"/>
</dbReference>
<dbReference type="EMBL" id="BMAT01006728">
    <property type="protein sequence ID" value="GFS18677.1"/>
    <property type="molecule type" value="Genomic_DNA"/>
</dbReference>
<keyword evidence="3" id="KW-0862">Zinc</keyword>
<evidence type="ECO:0000313" key="8">
    <source>
        <dbReference type="Proteomes" id="UP000762676"/>
    </source>
</evidence>
<sequence length="692" mass="79044">MPRKCSVAGCNTGYDTERKTRIGDLKISTFAFPSDYNERLEWVKAIPNTEKTVDNITKDMCICALHWPEDVCLKKRNKYWVPAVPPSIFPNINKSQLPPLPSTPRSGRALLSTRNPPVDQLELYKQQQSFSCSKNFLQEFVSRLQKTRNVFSETNKSEIIRFSKDRNGAIFDFSIFFSVHFKTQEHQVCTKVFFEAFKGIKSVSVPFLNNDCIREWCQLDELIKFVCGGNEELYVDKKQQFLERQITLLNSPKNCKIYNQQDMCEAVSWCTRSRTLYFQLRNNLVLPSEATIQKITRISKNLEDDEIYAAFFRGQDERSKACFLIVNEIYVKATISYSSGQLLGYASDKEGKIANTLLCVMVKCLFSGKKFVAKLIPCHALKAHFQYKVVSHLVGSLEKAGGKVIGIINDNNKVNQNYFTLFPGFNQATSWVVPSLGDQARPMFLLFDSVHLIKNVRNNRITEKCQKLSYPAGNDELKVADWSAIDELQKPKETNAAVKLSKLTKASVQPTNQEKQKVSLALNVFCDQTQCALATSSHSTQKWKDGAQFISLVLKLWKLLNCKSPAQHIDLRDPDRIPIDNSDNGTRAKQVLMDWANIAQLMKASGRQRIQKFSRDTAAALSWTCRGLSALADYLLSTTEQFRHDYVCLGMWQQDDLEHHFGHFRRSAGCNYFITVREVFNTHAQDNERMAI</sequence>
<keyword evidence="8" id="KW-1185">Reference proteome</keyword>
<keyword evidence="1" id="KW-0479">Metal-binding</keyword>
<evidence type="ECO:0000256" key="3">
    <source>
        <dbReference type="ARBA" id="ARBA00022833"/>
    </source>
</evidence>
<evidence type="ECO:0000313" key="7">
    <source>
        <dbReference type="EMBL" id="GFS18677.1"/>
    </source>
</evidence>
<comment type="caution">
    <text evidence="7">The sequence shown here is derived from an EMBL/GenBank/DDBJ whole genome shotgun (WGS) entry which is preliminary data.</text>
</comment>
<dbReference type="InterPro" id="IPR048365">
    <property type="entry name" value="TNP-like_RNaseH_N"/>
</dbReference>
<dbReference type="Pfam" id="PF05485">
    <property type="entry name" value="THAP"/>
    <property type="match status" value="1"/>
</dbReference>
<reference evidence="7 8" key="1">
    <citation type="journal article" date="2021" name="Elife">
        <title>Chloroplast acquisition without the gene transfer in kleptoplastic sea slugs, Plakobranchus ocellatus.</title>
        <authorList>
            <person name="Maeda T."/>
            <person name="Takahashi S."/>
            <person name="Yoshida T."/>
            <person name="Shimamura S."/>
            <person name="Takaki Y."/>
            <person name="Nagai Y."/>
            <person name="Toyoda A."/>
            <person name="Suzuki Y."/>
            <person name="Arimoto A."/>
            <person name="Ishii H."/>
            <person name="Satoh N."/>
            <person name="Nishiyama T."/>
            <person name="Hasebe M."/>
            <person name="Maruyama T."/>
            <person name="Minagawa J."/>
            <person name="Obokata J."/>
            <person name="Shigenobu S."/>
        </authorList>
    </citation>
    <scope>NUCLEOTIDE SEQUENCE [LARGE SCALE GENOMIC DNA]</scope>
</reference>
<organism evidence="7 8">
    <name type="scientific">Elysia marginata</name>
    <dbReference type="NCBI Taxonomy" id="1093978"/>
    <lineage>
        <taxon>Eukaryota</taxon>
        <taxon>Metazoa</taxon>
        <taxon>Spiralia</taxon>
        <taxon>Lophotrochozoa</taxon>
        <taxon>Mollusca</taxon>
        <taxon>Gastropoda</taxon>
        <taxon>Heterobranchia</taxon>
        <taxon>Euthyneura</taxon>
        <taxon>Panpulmonata</taxon>
        <taxon>Sacoglossa</taxon>
        <taxon>Placobranchoidea</taxon>
        <taxon>Plakobranchidae</taxon>
        <taxon>Elysia</taxon>
    </lineage>
</organism>
<dbReference type="GO" id="GO:0008270">
    <property type="term" value="F:zinc ion binding"/>
    <property type="evidence" value="ECO:0007669"/>
    <property type="project" value="UniProtKB-KW"/>
</dbReference>
<dbReference type="Pfam" id="PF21787">
    <property type="entry name" value="TNP-like_RNaseH_N"/>
    <property type="match status" value="1"/>
</dbReference>
<evidence type="ECO:0000256" key="1">
    <source>
        <dbReference type="ARBA" id="ARBA00022723"/>
    </source>
</evidence>
<keyword evidence="2 5" id="KW-0863">Zinc-finger</keyword>
<dbReference type="InterPro" id="IPR006612">
    <property type="entry name" value="THAP_Znf"/>
</dbReference>
<evidence type="ECO:0000259" key="6">
    <source>
        <dbReference type="PROSITE" id="PS50950"/>
    </source>
</evidence>
<keyword evidence="4 5" id="KW-0238">DNA-binding</keyword>
<protein>
    <submittedName>
        <fullName evidence="7">Transposable element P transposase</fullName>
    </submittedName>
</protein>
<dbReference type="GO" id="GO:0003677">
    <property type="term" value="F:DNA binding"/>
    <property type="evidence" value="ECO:0007669"/>
    <property type="project" value="UniProtKB-UniRule"/>
</dbReference>
<dbReference type="AlphaFoldDB" id="A0AAV4J7B6"/>
<dbReference type="PROSITE" id="PS50950">
    <property type="entry name" value="ZF_THAP"/>
    <property type="match status" value="1"/>
</dbReference>
<dbReference type="SUPFAM" id="SSF57716">
    <property type="entry name" value="Glucocorticoid receptor-like (DNA-binding domain)"/>
    <property type="match status" value="1"/>
</dbReference>
<accession>A0AAV4J7B6</accession>
<dbReference type="Proteomes" id="UP000762676">
    <property type="component" value="Unassembled WGS sequence"/>
</dbReference>
<name>A0AAV4J7B6_9GAST</name>
<evidence type="ECO:0000256" key="5">
    <source>
        <dbReference type="PROSITE-ProRule" id="PRU00309"/>
    </source>
</evidence>
<proteinExistence type="predicted"/>
<gene>
    <name evidence="7" type="ORF">ElyMa_003269000</name>
</gene>
<feature type="domain" description="THAP-type" evidence="6">
    <location>
        <begin position="1"/>
        <end position="88"/>
    </location>
</feature>
<evidence type="ECO:0000256" key="4">
    <source>
        <dbReference type="ARBA" id="ARBA00023125"/>
    </source>
</evidence>